<dbReference type="PANTHER" id="PTHR43798">
    <property type="entry name" value="MONOACYLGLYCEROL LIPASE"/>
    <property type="match status" value="1"/>
</dbReference>
<gene>
    <name evidence="3" type="ORF">KFV11_01395</name>
</gene>
<dbReference type="InterPro" id="IPR029058">
    <property type="entry name" value="AB_hydrolase_fold"/>
</dbReference>
<name>A0A9Q9BP20_9STAP</name>
<dbReference type="Gene3D" id="3.40.50.1820">
    <property type="entry name" value="alpha/beta hydrolase"/>
    <property type="match status" value="1"/>
</dbReference>
<dbReference type="GO" id="GO:0016020">
    <property type="term" value="C:membrane"/>
    <property type="evidence" value="ECO:0007669"/>
    <property type="project" value="TreeGrafter"/>
</dbReference>
<dbReference type="SUPFAM" id="SSF53474">
    <property type="entry name" value="alpha/beta-Hydrolases"/>
    <property type="match status" value="1"/>
</dbReference>
<keyword evidence="1 3" id="KW-0378">Hydrolase</keyword>
<organism evidence="3 4">
    <name type="scientific">Macrococcus equipercicus</name>
    <dbReference type="NCBI Taxonomy" id="69967"/>
    <lineage>
        <taxon>Bacteria</taxon>
        <taxon>Bacillati</taxon>
        <taxon>Bacillota</taxon>
        <taxon>Bacilli</taxon>
        <taxon>Bacillales</taxon>
        <taxon>Staphylococcaceae</taxon>
        <taxon>Macrococcus</taxon>
    </lineage>
</organism>
<dbReference type="GO" id="GO:0016787">
    <property type="term" value="F:hydrolase activity"/>
    <property type="evidence" value="ECO:0007669"/>
    <property type="project" value="UniProtKB-KW"/>
</dbReference>
<protein>
    <submittedName>
        <fullName evidence="3">Alpha/beta hydrolase</fullName>
    </submittedName>
</protein>
<dbReference type="KEGG" id="mequ:KFV11_01395"/>
<dbReference type="RefSeq" id="WP_254250125.1">
    <property type="nucleotide sequence ID" value="NZ_CP073809.1"/>
</dbReference>
<evidence type="ECO:0000313" key="3">
    <source>
        <dbReference type="EMBL" id="UTH14055.1"/>
    </source>
</evidence>
<dbReference type="InterPro" id="IPR000073">
    <property type="entry name" value="AB_hydrolase_1"/>
</dbReference>
<proteinExistence type="predicted"/>
<feature type="domain" description="AB hydrolase-1" evidence="2">
    <location>
        <begin position="21"/>
        <end position="138"/>
    </location>
</feature>
<sequence>MTVFHYGNQSVEYEKIGQGQPLILLLGMNDIIESWLGVIGYLKKYFEVYIIYRPGIGKGNVDMEKVSIQNTAVIIEAFIQNNRLKNVILMGHSYGGLCIQAIMCSNEINIARAILIDSSSVNFKQLDTLDTPILNDFQSDDKWLKYCSNLMN</sequence>
<evidence type="ECO:0000259" key="2">
    <source>
        <dbReference type="Pfam" id="PF00561"/>
    </source>
</evidence>
<reference evidence="3" key="1">
    <citation type="submission" date="2021-04" db="EMBL/GenBank/DDBJ databases">
        <title>Complete Genome Sequences of Macrococcus spp. from dog and cattle.</title>
        <authorList>
            <person name="Schwendener S."/>
            <person name="Perreten V."/>
        </authorList>
    </citation>
    <scope>NUCLEOTIDE SEQUENCE</scope>
    <source>
        <strain evidence="3">Epi0143-OL</strain>
    </source>
</reference>
<dbReference type="Proteomes" id="UP001057381">
    <property type="component" value="Chromosome"/>
</dbReference>
<evidence type="ECO:0000256" key="1">
    <source>
        <dbReference type="ARBA" id="ARBA00022801"/>
    </source>
</evidence>
<dbReference type="InterPro" id="IPR050266">
    <property type="entry name" value="AB_hydrolase_sf"/>
</dbReference>
<dbReference type="EMBL" id="CP073809">
    <property type="protein sequence ID" value="UTH14055.1"/>
    <property type="molecule type" value="Genomic_DNA"/>
</dbReference>
<dbReference type="AlphaFoldDB" id="A0A9Q9BP20"/>
<dbReference type="Pfam" id="PF00561">
    <property type="entry name" value="Abhydrolase_1"/>
    <property type="match status" value="1"/>
</dbReference>
<dbReference type="PANTHER" id="PTHR43798:SF31">
    <property type="entry name" value="AB HYDROLASE SUPERFAMILY PROTEIN YCLE"/>
    <property type="match status" value="1"/>
</dbReference>
<evidence type="ECO:0000313" key="4">
    <source>
        <dbReference type="Proteomes" id="UP001057381"/>
    </source>
</evidence>
<accession>A0A9Q9BP20</accession>